<protein>
    <submittedName>
        <fullName evidence="2">NAD(P)H-binding protein</fullName>
    </submittedName>
</protein>
<proteinExistence type="predicted"/>
<evidence type="ECO:0000259" key="1">
    <source>
        <dbReference type="Pfam" id="PF13460"/>
    </source>
</evidence>
<dbReference type="PANTHER" id="PTHR43162:SF1">
    <property type="entry name" value="PRESTALK A DIFFERENTIATION PROTEIN A"/>
    <property type="match status" value="1"/>
</dbReference>
<keyword evidence="3" id="KW-1185">Reference proteome</keyword>
<dbReference type="Gene3D" id="3.40.50.720">
    <property type="entry name" value="NAD(P)-binding Rossmann-like Domain"/>
    <property type="match status" value="1"/>
</dbReference>
<dbReference type="InterPro" id="IPR051604">
    <property type="entry name" value="Ergot_Alk_Oxidoreductase"/>
</dbReference>
<dbReference type="Proteomes" id="UP001212498">
    <property type="component" value="Unassembled WGS sequence"/>
</dbReference>
<dbReference type="InterPro" id="IPR036291">
    <property type="entry name" value="NAD(P)-bd_dom_sf"/>
</dbReference>
<dbReference type="Gene3D" id="3.90.25.10">
    <property type="entry name" value="UDP-galactose 4-epimerase, domain 1"/>
    <property type="match status" value="1"/>
</dbReference>
<accession>A0ABT4SPK9</accession>
<reference evidence="2 3" key="1">
    <citation type="submission" date="2022-11" db="EMBL/GenBank/DDBJ databases">
        <title>Nonomuraea corallina sp. nov., a new species of the genus Nonomuraea isolated from sea side sediment in Thai sea.</title>
        <authorList>
            <person name="Ngamcharungchit C."/>
            <person name="Matsumoto A."/>
            <person name="Suriyachadkun C."/>
            <person name="Panbangred W."/>
            <person name="Inahashi Y."/>
            <person name="Intra B."/>
        </authorList>
    </citation>
    <scope>NUCLEOTIDE SEQUENCE [LARGE SCALE GENOMIC DNA]</scope>
    <source>
        <strain evidence="2 3">DSM 43553</strain>
    </source>
</reference>
<dbReference type="InterPro" id="IPR016040">
    <property type="entry name" value="NAD(P)-bd_dom"/>
</dbReference>
<feature type="domain" description="NAD(P)-binding" evidence="1">
    <location>
        <begin position="8"/>
        <end position="176"/>
    </location>
</feature>
<dbReference type="SUPFAM" id="SSF51735">
    <property type="entry name" value="NAD(P)-binding Rossmann-fold domains"/>
    <property type="match status" value="1"/>
</dbReference>
<name>A0ABT4SPK9_9ACTN</name>
<gene>
    <name evidence="2" type="ORF">OUY24_00840</name>
</gene>
<dbReference type="Pfam" id="PF13460">
    <property type="entry name" value="NAD_binding_10"/>
    <property type="match status" value="1"/>
</dbReference>
<dbReference type="PANTHER" id="PTHR43162">
    <property type="match status" value="1"/>
</dbReference>
<evidence type="ECO:0000313" key="3">
    <source>
        <dbReference type="Proteomes" id="UP001212498"/>
    </source>
</evidence>
<organism evidence="2 3">
    <name type="scientific">Nonomuraea ferruginea</name>
    <dbReference type="NCBI Taxonomy" id="46174"/>
    <lineage>
        <taxon>Bacteria</taxon>
        <taxon>Bacillati</taxon>
        <taxon>Actinomycetota</taxon>
        <taxon>Actinomycetes</taxon>
        <taxon>Streptosporangiales</taxon>
        <taxon>Streptosporangiaceae</taxon>
        <taxon>Nonomuraea</taxon>
    </lineage>
</organism>
<evidence type="ECO:0000313" key="2">
    <source>
        <dbReference type="EMBL" id="MDA0639159.1"/>
    </source>
</evidence>
<dbReference type="EMBL" id="JAPNUD010000002">
    <property type="protein sequence ID" value="MDA0639159.1"/>
    <property type="molecule type" value="Genomic_DNA"/>
</dbReference>
<dbReference type="RefSeq" id="WP_271274765.1">
    <property type="nucleotide sequence ID" value="NZ_BAABFD010000006.1"/>
</dbReference>
<sequence>MSTILVTGATGNVGGHVVRELERAGLPVRALVRDPARARLPERVETVAGDLTRPETLEPALADVETAFLVWPGFAARTAEPVVEALAGRARRVVYLSANVPQGDGEPTIFHQELERLIRASGMSWTFLRPSGFAVNTLGWADQVRTGVVRWPYGQAGRTLIHEKDIAAVAVHVLTSAGHGGAAYPISGPEVLTQAEQVRIIGEVIGREVRWEELPPEQAREQLLAAWGDANFVDAALAGWRSLVDSPEEVTDVVEKLLGRPALPFRSWVRDHEADFR</sequence>
<comment type="caution">
    <text evidence="2">The sequence shown here is derived from an EMBL/GenBank/DDBJ whole genome shotgun (WGS) entry which is preliminary data.</text>
</comment>